<reference evidence="15 16" key="1">
    <citation type="submission" date="2024-02" db="EMBL/GenBank/DDBJ databases">
        <title>de novo genome assembly of Solanum bulbocastanum strain 11H21.</title>
        <authorList>
            <person name="Hosaka A.J."/>
        </authorList>
    </citation>
    <scope>NUCLEOTIDE SEQUENCE [LARGE SCALE GENOMIC DNA]</scope>
    <source>
        <tissue evidence="15">Young leaves</tissue>
    </source>
</reference>
<gene>
    <name evidence="15" type="ORF">RDI58_010483</name>
</gene>
<comment type="caution">
    <text evidence="15">The sequence shown here is derived from an EMBL/GenBank/DDBJ whole genome shotgun (WGS) entry which is preliminary data.</text>
</comment>
<evidence type="ECO:0000256" key="5">
    <source>
        <dbReference type="ARBA" id="ARBA00022525"/>
    </source>
</evidence>
<name>A0AAN8TU21_SOLBU</name>
<keyword evidence="9 13" id="KW-0326">Glycosidase</keyword>
<dbReference type="FunFam" id="2.160.20.10:FF:000032">
    <property type="entry name" value="Pectin lyase-like superfamily protein"/>
    <property type="match status" value="1"/>
</dbReference>
<dbReference type="GO" id="GO:0071555">
    <property type="term" value="P:cell wall organization"/>
    <property type="evidence" value="ECO:0007669"/>
    <property type="project" value="UniProtKB-KW"/>
</dbReference>
<evidence type="ECO:0000256" key="7">
    <source>
        <dbReference type="ARBA" id="ARBA00022737"/>
    </source>
</evidence>
<evidence type="ECO:0000256" key="3">
    <source>
        <dbReference type="ARBA" id="ARBA00012736"/>
    </source>
</evidence>
<proteinExistence type="inferred from homology"/>
<evidence type="ECO:0000256" key="6">
    <source>
        <dbReference type="ARBA" id="ARBA00022729"/>
    </source>
</evidence>
<evidence type="ECO:0000256" key="4">
    <source>
        <dbReference type="ARBA" id="ARBA00022512"/>
    </source>
</evidence>
<dbReference type="PANTHER" id="PTHR31375">
    <property type="match status" value="1"/>
</dbReference>
<dbReference type="Gene3D" id="2.160.20.10">
    <property type="entry name" value="Single-stranded right-handed beta-helix, Pectin lyase-like"/>
    <property type="match status" value="1"/>
</dbReference>
<feature type="active site" evidence="12">
    <location>
        <position position="311"/>
    </location>
</feature>
<accession>A0AAN8TU21</accession>
<keyword evidence="10" id="KW-0961">Cell wall biogenesis/degradation</keyword>
<dbReference type="AlphaFoldDB" id="A0AAN8TU21"/>
<dbReference type="InterPro" id="IPR012334">
    <property type="entry name" value="Pectin_lyas_fold"/>
</dbReference>
<feature type="signal peptide" evidence="14">
    <location>
        <begin position="1"/>
        <end position="18"/>
    </location>
</feature>
<evidence type="ECO:0000256" key="1">
    <source>
        <dbReference type="ARBA" id="ARBA00004191"/>
    </source>
</evidence>
<evidence type="ECO:0000256" key="10">
    <source>
        <dbReference type="ARBA" id="ARBA00023316"/>
    </source>
</evidence>
<dbReference type="SUPFAM" id="SSF51126">
    <property type="entry name" value="Pectin lyase-like"/>
    <property type="match status" value="1"/>
</dbReference>
<dbReference type="GO" id="GO:0005975">
    <property type="term" value="P:carbohydrate metabolic process"/>
    <property type="evidence" value="ECO:0007669"/>
    <property type="project" value="InterPro"/>
</dbReference>
<dbReference type="Pfam" id="PF00295">
    <property type="entry name" value="Glyco_hydro_28"/>
    <property type="match status" value="1"/>
</dbReference>
<evidence type="ECO:0000256" key="14">
    <source>
        <dbReference type="SAM" id="SignalP"/>
    </source>
</evidence>
<dbReference type="Proteomes" id="UP001371456">
    <property type="component" value="Unassembled WGS sequence"/>
</dbReference>
<feature type="chain" id="PRO_5042971122" description="endo-polygalacturonase" evidence="14">
    <location>
        <begin position="19"/>
        <end position="490"/>
    </location>
</feature>
<dbReference type="InterPro" id="IPR000743">
    <property type="entry name" value="Glyco_hydro_28"/>
</dbReference>
<evidence type="ECO:0000256" key="9">
    <source>
        <dbReference type="ARBA" id="ARBA00023295"/>
    </source>
</evidence>
<evidence type="ECO:0000256" key="13">
    <source>
        <dbReference type="RuleBase" id="RU361169"/>
    </source>
</evidence>
<comment type="subcellular location">
    <subcellularLocation>
        <location evidence="1">Secreted</location>
        <location evidence="1">Cell wall</location>
    </subcellularLocation>
</comment>
<comment type="catalytic activity">
    <reaction evidence="11">
        <text>(1,4-alpha-D-galacturonosyl)n+m + H2O = (1,4-alpha-D-galacturonosyl)n + (1,4-alpha-D-galacturonosyl)m.</text>
        <dbReference type="EC" id="3.2.1.15"/>
    </reaction>
</comment>
<keyword evidence="4" id="KW-0134">Cell wall</keyword>
<evidence type="ECO:0000256" key="2">
    <source>
        <dbReference type="ARBA" id="ARBA00008834"/>
    </source>
</evidence>
<keyword evidence="8 13" id="KW-0378">Hydrolase</keyword>
<dbReference type="InterPro" id="IPR011050">
    <property type="entry name" value="Pectin_lyase_fold/virulence"/>
</dbReference>
<dbReference type="GO" id="GO:0004650">
    <property type="term" value="F:polygalacturonase activity"/>
    <property type="evidence" value="ECO:0007669"/>
    <property type="project" value="UniProtKB-EC"/>
</dbReference>
<keyword evidence="7" id="KW-0677">Repeat</keyword>
<sequence>MAKIIFFLFLVWLMGALGAAKTNFLDDVILSELDDLDVEDGDEAELFDLPRWGIERGNKILVNVDSFGAVGDGASDDTKAFVDAWKQACSTPKSVFFVPAGRSYLVNATSFCPPFSIYCRRDLCILYLVEIVIVSHIASFKPAQAYLTIVINWKCDYTQIEGTIVAPDDPKNWNFAKSGRIWLGFFNLTGALFQGGGVIDGSGSKWWAASCKKNKTNALTIYGSSGIKVKDLTIQNGQQMNFAISRSDSIRITGVTVSAPEDSPNTDGIHITESTNVVLQDSKIGTGDDCVSIVNASSSIKMKRIYCGPGHGISIGSLGKDNSVGIVSGVVLDNAFLRGTTNGLRIKTWQGGSGYVRAVRFQNVRMQNVSNPIIIDQFYCDSPKSCQNQTSAVEISEIVYRNVSGTSKSQKAIKFACSDNVPCSHIVLNNINLETRDGTAEVYCNSATGIGYGYIHPSAECLNSSDKKIKQKMDAGLDEPREEYIVHTEL</sequence>
<evidence type="ECO:0000256" key="11">
    <source>
        <dbReference type="ARBA" id="ARBA00034074"/>
    </source>
</evidence>
<protein>
    <recommendedName>
        <fullName evidence="3">endo-polygalacturonase</fullName>
        <ecNumber evidence="3">3.2.1.15</ecNumber>
    </recommendedName>
</protein>
<keyword evidence="6 14" id="KW-0732">Signal</keyword>
<keyword evidence="5" id="KW-0964">Secreted</keyword>
<keyword evidence="16" id="KW-1185">Reference proteome</keyword>
<evidence type="ECO:0000256" key="8">
    <source>
        <dbReference type="ARBA" id="ARBA00022801"/>
    </source>
</evidence>
<dbReference type="PROSITE" id="PS00502">
    <property type="entry name" value="POLYGALACTURONASE"/>
    <property type="match status" value="1"/>
</dbReference>
<evidence type="ECO:0000313" key="15">
    <source>
        <dbReference type="EMBL" id="KAK6791402.1"/>
    </source>
</evidence>
<dbReference type="EC" id="3.2.1.15" evidence="3"/>
<dbReference type="EMBL" id="JBANQN010000004">
    <property type="protein sequence ID" value="KAK6791402.1"/>
    <property type="molecule type" value="Genomic_DNA"/>
</dbReference>
<evidence type="ECO:0000313" key="16">
    <source>
        <dbReference type="Proteomes" id="UP001371456"/>
    </source>
</evidence>
<evidence type="ECO:0000256" key="12">
    <source>
        <dbReference type="PROSITE-ProRule" id="PRU10052"/>
    </source>
</evidence>
<organism evidence="15 16">
    <name type="scientific">Solanum bulbocastanum</name>
    <name type="common">Wild potato</name>
    <dbReference type="NCBI Taxonomy" id="147425"/>
    <lineage>
        <taxon>Eukaryota</taxon>
        <taxon>Viridiplantae</taxon>
        <taxon>Streptophyta</taxon>
        <taxon>Embryophyta</taxon>
        <taxon>Tracheophyta</taxon>
        <taxon>Spermatophyta</taxon>
        <taxon>Magnoliopsida</taxon>
        <taxon>eudicotyledons</taxon>
        <taxon>Gunneridae</taxon>
        <taxon>Pentapetalae</taxon>
        <taxon>asterids</taxon>
        <taxon>lamiids</taxon>
        <taxon>Solanales</taxon>
        <taxon>Solanaceae</taxon>
        <taxon>Solanoideae</taxon>
        <taxon>Solaneae</taxon>
        <taxon>Solanum</taxon>
    </lineage>
</organism>
<comment type="similarity">
    <text evidence="2 13">Belongs to the glycosyl hydrolase 28 family.</text>
</comment>